<dbReference type="Gene3D" id="1.10.220.90">
    <property type="entry name" value="Mistic"/>
    <property type="match status" value="1"/>
</dbReference>
<dbReference type="Gene3D" id="2.40.20.10">
    <property type="entry name" value="Plasminogen Kringle 4"/>
    <property type="match status" value="1"/>
</dbReference>
<evidence type="ECO:0000256" key="7">
    <source>
        <dbReference type="SAM" id="Phobius"/>
    </source>
</evidence>
<dbReference type="InParanoid" id="C3Y4H4"/>
<dbReference type="Pfam" id="PF00051">
    <property type="entry name" value="Kringle"/>
    <property type="match status" value="1"/>
</dbReference>
<dbReference type="PANTHER" id="PTHR22799:SF6">
    <property type="entry name" value="C-TYPE LECTIN DOMAIN FAMILY 4 MEMBER M-LIKE"/>
    <property type="match status" value="1"/>
</dbReference>
<dbReference type="Gene3D" id="1.20.1480.30">
    <property type="entry name" value="Designed four-helix bundle protein"/>
    <property type="match status" value="1"/>
</dbReference>
<keyword evidence="7" id="KW-1133">Transmembrane helix</keyword>
<dbReference type="CDD" id="cd00108">
    <property type="entry name" value="KR"/>
    <property type="match status" value="1"/>
</dbReference>
<gene>
    <name evidence="9" type="ORF">BRAFLDRAFT_89706</name>
</gene>
<dbReference type="InterPro" id="IPR000001">
    <property type="entry name" value="Kringle"/>
</dbReference>
<evidence type="ECO:0000256" key="2">
    <source>
        <dbReference type="ARBA" id="ARBA00022734"/>
    </source>
</evidence>
<dbReference type="InterPro" id="IPR038178">
    <property type="entry name" value="Kringle_sf"/>
</dbReference>
<feature type="region of interest" description="Disordered" evidence="6">
    <location>
        <begin position="1"/>
        <end position="57"/>
    </location>
</feature>
<organism>
    <name type="scientific">Branchiostoma floridae</name>
    <name type="common">Florida lancelet</name>
    <name type="synonym">Amphioxus</name>
    <dbReference type="NCBI Taxonomy" id="7739"/>
    <lineage>
        <taxon>Eukaryota</taxon>
        <taxon>Metazoa</taxon>
        <taxon>Chordata</taxon>
        <taxon>Cephalochordata</taxon>
        <taxon>Leptocardii</taxon>
        <taxon>Amphioxiformes</taxon>
        <taxon>Branchiostomatidae</taxon>
        <taxon>Branchiostoma</taxon>
    </lineage>
</organism>
<dbReference type="GO" id="GO:0030246">
    <property type="term" value="F:carbohydrate binding"/>
    <property type="evidence" value="ECO:0007669"/>
    <property type="project" value="UniProtKB-KW"/>
</dbReference>
<dbReference type="PANTHER" id="PTHR22799">
    <property type="entry name" value="TETRANECTIN-RELATED"/>
    <property type="match status" value="1"/>
</dbReference>
<dbReference type="EMBL" id="GG666485">
    <property type="protein sequence ID" value="EEN64848.1"/>
    <property type="molecule type" value="Genomic_DNA"/>
</dbReference>
<keyword evidence="7" id="KW-0812">Transmembrane</keyword>
<dbReference type="PRINTS" id="PR00018">
    <property type="entry name" value="KRINGLE"/>
</dbReference>
<protein>
    <recommendedName>
        <fullName evidence="8">Kringle domain-containing protein</fullName>
    </recommendedName>
</protein>
<dbReference type="SMART" id="SM00130">
    <property type="entry name" value="KR"/>
    <property type="match status" value="1"/>
</dbReference>
<dbReference type="InterPro" id="IPR051663">
    <property type="entry name" value="CLec_Tetranectin-domain"/>
</dbReference>
<feature type="domain" description="Kringle" evidence="8">
    <location>
        <begin position="348"/>
        <end position="429"/>
    </location>
</feature>
<sequence length="432" mass="47597">MTEQTERARIPFSGPSGGQTSGPPPQPPPGYRNVSSGRVRHGKPGASDKSLEEQETSTDIYEEAEAVKRDAMFTADTYPVGTSGRRGFGSFIRSHHSCIAAGIAVLLSLVAVGLAPLTIINKKEISQLSTTVDALKRCLDDMPLASNTLKHDQDHMPTAVGALKRDQSNMSTTVDALKRDQGNMSTTADALKRDQDDMRQLSTAVGALKRDQDDMRQLPTAVDALKRDQDDMRQLSTAVDALKRNQDGISATVNALKRDQDDIRQLSTAVDAMKRDQDDMRQLSTAVDALKRNQDGISATVNALKRDQDDIRQLSTAVDVLKRDLDKERNGRTALERRFHEMSKMLHLCQEGDGSSYRGTVSVTKTGKTCQRWSMLAPHLHGFQAIMYPSAGLKRNYCRNPDVSTGGSGVWCYTTDRKTRWERCDIPVCGTL</sequence>
<dbReference type="AlphaFoldDB" id="C3Y4H4"/>
<name>C3Y4H4_BRAFL</name>
<feature type="coiled-coil region" evidence="5">
    <location>
        <begin position="225"/>
        <end position="338"/>
    </location>
</feature>
<dbReference type="InterPro" id="IPR013806">
    <property type="entry name" value="Kringle-like"/>
</dbReference>
<evidence type="ECO:0000256" key="3">
    <source>
        <dbReference type="ARBA" id="ARBA00023157"/>
    </source>
</evidence>
<evidence type="ECO:0000256" key="5">
    <source>
        <dbReference type="SAM" id="Coils"/>
    </source>
</evidence>
<evidence type="ECO:0000259" key="8">
    <source>
        <dbReference type="PROSITE" id="PS50070"/>
    </source>
</evidence>
<keyword evidence="1 4" id="KW-0420">Kringle</keyword>
<evidence type="ECO:0000256" key="1">
    <source>
        <dbReference type="ARBA" id="ARBA00022572"/>
    </source>
</evidence>
<feature type="transmembrane region" description="Helical" evidence="7">
    <location>
        <begin position="98"/>
        <end position="120"/>
    </location>
</feature>
<keyword evidence="3" id="KW-1015">Disulfide bond</keyword>
<accession>C3Y4H4</accession>
<comment type="caution">
    <text evidence="4">Lacks conserved residue(s) required for the propagation of feature annotation.</text>
</comment>
<dbReference type="SUPFAM" id="SSF57440">
    <property type="entry name" value="Kringle-like"/>
    <property type="match status" value="1"/>
</dbReference>
<evidence type="ECO:0000313" key="9">
    <source>
        <dbReference type="EMBL" id="EEN64848.1"/>
    </source>
</evidence>
<evidence type="ECO:0000256" key="4">
    <source>
        <dbReference type="PROSITE-ProRule" id="PRU00121"/>
    </source>
</evidence>
<dbReference type="InterPro" id="IPR038193">
    <property type="entry name" value="Mistic_sf"/>
</dbReference>
<dbReference type="PROSITE" id="PS50070">
    <property type="entry name" value="KRINGLE_2"/>
    <property type="match status" value="1"/>
</dbReference>
<proteinExistence type="predicted"/>
<evidence type="ECO:0000256" key="6">
    <source>
        <dbReference type="SAM" id="MobiDB-lite"/>
    </source>
</evidence>
<keyword evidence="5" id="KW-0175">Coiled coil</keyword>
<keyword evidence="2" id="KW-0430">Lectin</keyword>
<reference evidence="9" key="1">
    <citation type="journal article" date="2008" name="Nature">
        <title>The amphioxus genome and the evolution of the chordate karyotype.</title>
        <authorList>
            <consortium name="US DOE Joint Genome Institute (JGI-PGF)"/>
            <person name="Putnam N.H."/>
            <person name="Butts T."/>
            <person name="Ferrier D.E.K."/>
            <person name="Furlong R.F."/>
            <person name="Hellsten U."/>
            <person name="Kawashima T."/>
            <person name="Robinson-Rechavi M."/>
            <person name="Shoguchi E."/>
            <person name="Terry A."/>
            <person name="Yu J.-K."/>
            <person name="Benito-Gutierrez E.L."/>
            <person name="Dubchak I."/>
            <person name="Garcia-Fernandez J."/>
            <person name="Gibson-Brown J.J."/>
            <person name="Grigoriev I.V."/>
            <person name="Horton A.C."/>
            <person name="de Jong P.J."/>
            <person name="Jurka J."/>
            <person name="Kapitonov V.V."/>
            <person name="Kohara Y."/>
            <person name="Kuroki Y."/>
            <person name="Lindquist E."/>
            <person name="Lucas S."/>
            <person name="Osoegawa K."/>
            <person name="Pennacchio L.A."/>
            <person name="Salamov A.A."/>
            <person name="Satou Y."/>
            <person name="Sauka-Spengler T."/>
            <person name="Schmutz J."/>
            <person name="Shin-I T."/>
            <person name="Toyoda A."/>
            <person name="Bronner-Fraser M."/>
            <person name="Fujiyama A."/>
            <person name="Holland L.Z."/>
            <person name="Holland P.W.H."/>
            <person name="Satoh N."/>
            <person name="Rokhsar D.S."/>
        </authorList>
    </citation>
    <scope>NUCLEOTIDE SEQUENCE [LARGE SCALE GENOMIC DNA]</scope>
    <source>
        <strain evidence="9">S238N-H82</strain>
        <tissue evidence="9">Testes</tissue>
    </source>
</reference>
<keyword evidence="7" id="KW-0472">Membrane</keyword>